<name>A0AA38S3D5_9PEZI</name>
<keyword evidence="2" id="KW-0328">Glycosyltransferase</keyword>
<gene>
    <name evidence="8" type="ORF">NKR23_g2137</name>
</gene>
<dbReference type="PANTHER" id="PTHR47844">
    <property type="entry name" value="SYNTHASE CPS1, PUTATIVE (AFU_ORTHOLOGUE AFUA_7G02500)-RELATED"/>
    <property type="match status" value="1"/>
</dbReference>
<keyword evidence="3" id="KW-0808">Transferase</keyword>
<dbReference type="Proteomes" id="UP001174694">
    <property type="component" value="Unassembled WGS sequence"/>
</dbReference>
<organism evidence="8 9">
    <name type="scientific">Pleurostoma richardsiae</name>
    <dbReference type="NCBI Taxonomy" id="41990"/>
    <lineage>
        <taxon>Eukaryota</taxon>
        <taxon>Fungi</taxon>
        <taxon>Dikarya</taxon>
        <taxon>Ascomycota</taxon>
        <taxon>Pezizomycotina</taxon>
        <taxon>Sordariomycetes</taxon>
        <taxon>Sordariomycetidae</taxon>
        <taxon>Calosphaeriales</taxon>
        <taxon>Pleurostomataceae</taxon>
        <taxon>Pleurostoma</taxon>
    </lineage>
</organism>
<dbReference type="GO" id="GO:0016020">
    <property type="term" value="C:membrane"/>
    <property type="evidence" value="ECO:0007669"/>
    <property type="project" value="UniProtKB-SubCell"/>
</dbReference>
<protein>
    <recommendedName>
        <fullName evidence="10">Polysaccharide synthase</fullName>
    </recommendedName>
</protein>
<dbReference type="SUPFAM" id="SSF53448">
    <property type="entry name" value="Nucleotide-diphospho-sugar transferases"/>
    <property type="match status" value="1"/>
</dbReference>
<evidence type="ECO:0000313" key="9">
    <source>
        <dbReference type="Proteomes" id="UP001174694"/>
    </source>
</evidence>
<evidence type="ECO:0008006" key="10">
    <source>
        <dbReference type="Google" id="ProtNLM"/>
    </source>
</evidence>
<dbReference type="Pfam" id="PF13641">
    <property type="entry name" value="Glyco_tranf_2_3"/>
    <property type="match status" value="1"/>
</dbReference>
<keyword evidence="6" id="KW-0472">Membrane</keyword>
<evidence type="ECO:0000256" key="3">
    <source>
        <dbReference type="ARBA" id="ARBA00022679"/>
    </source>
</evidence>
<comment type="caution">
    <text evidence="8">The sequence shown here is derived from an EMBL/GenBank/DDBJ whole genome shotgun (WGS) entry which is preliminary data.</text>
</comment>
<reference evidence="8" key="1">
    <citation type="submission" date="2022-07" db="EMBL/GenBank/DDBJ databases">
        <title>Fungi with potential for degradation of polypropylene.</title>
        <authorList>
            <person name="Gostincar C."/>
        </authorList>
    </citation>
    <scope>NUCLEOTIDE SEQUENCE</scope>
    <source>
        <strain evidence="8">EXF-13308</strain>
    </source>
</reference>
<accession>A0AA38S3D5</accession>
<evidence type="ECO:0000256" key="1">
    <source>
        <dbReference type="ARBA" id="ARBA00004370"/>
    </source>
</evidence>
<proteinExistence type="predicted"/>
<keyword evidence="4" id="KW-0812">Transmembrane</keyword>
<comment type="subcellular location">
    <subcellularLocation>
        <location evidence="1">Membrane</location>
    </subcellularLocation>
</comment>
<evidence type="ECO:0000256" key="7">
    <source>
        <dbReference type="ARBA" id="ARBA00023180"/>
    </source>
</evidence>
<dbReference type="InterPro" id="IPR029044">
    <property type="entry name" value="Nucleotide-diphossugar_trans"/>
</dbReference>
<evidence type="ECO:0000256" key="5">
    <source>
        <dbReference type="ARBA" id="ARBA00022989"/>
    </source>
</evidence>
<dbReference type="PANTHER" id="PTHR47844:SF1">
    <property type="entry name" value="EXOSTOSIN-LIKE 2"/>
    <property type="match status" value="1"/>
</dbReference>
<keyword evidence="9" id="KW-1185">Reference proteome</keyword>
<evidence type="ECO:0000256" key="6">
    <source>
        <dbReference type="ARBA" id="ARBA00023136"/>
    </source>
</evidence>
<sequence>MPALYRQLTSLWGEGLSIAGSTPWLRRESCLSALLIVGLLLSGYKDVRLWVNAAAAWTYQTTPIPQNPTYTRADVTTVIPTRGYSQDVGLLEEAVESHIRAGCEYIIISVPRENFLFVQEMPRTNAGNATVLVVTSPIMNKRDQLSRGVLSIPESRKGSEKIIITADDDTIIPETAYPWILAPFEDRKVGAVGTAQRARRVTTGSLLDYVVSSVYDLYLQRRLFENLATLNIDRGISCLSGRLLAARAPILADPEFLHRYTSETWRGRKLNADDDNHITEHIQRLGWEIRIQRHRGCTVVTVFNLEPAALFGRCFRWQRTNHRRNLAKLANMTWGDLRRYPWSTFALTLSGPVNYGIPVDITFFVVLAETKQTWLVVSLPPYWLLRKSIKIMPLLKESWAGITLLPLSIAFGWTHDCCKIWAFLTLDETGL</sequence>
<dbReference type="EMBL" id="JANBVO010000003">
    <property type="protein sequence ID" value="KAJ9155510.1"/>
    <property type="molecule type" value="Genomic_DNA"/>
</dbReference>
<evidence type="ECO:0000256" key="2">
    <source>
        <dbReference type="ARBA" id="ARBA00022676"/>
    </source>
</evidence>
<dbReference type="GO" id="GO:0016757">
    <property type="term" value="F:glycosyltransferase activity"/>
    <property type="evidence" value="ECO:0007669"/>
    <property type="project" value="UniProtKB-KW"/>
</dbReference>
<evidence type="ECO:0000313" key="8">
    <source>
        <dbReference type="EMBL" id="KAJ9155510.1"/>
    </source>
</evidence>
<dbReference type="InterPro" id="IPR052427">
    <property type="entry name" value="Glycosyltrans_GT2/GT47"/>
</dbReference>
<dbReference type="AlphaFoldDB" id="A0AA38S3D5"/>
<evidence type="ECO:0000256" key="4">
    <source>
        <dbReference type="ARBA" id="ARBA00022692"/>
    </source>
</evidence>
<keyword evidence="7" id="KW-0325">Glycoprotein</keyword>
<keyword evidence="5" id="KW-1133">Transmembrane helix</keyword>